<dbReference type="SUPFAM" id="SSF46894">
    <property type="entry name" value="C-terminal effector domain of the bipartite response regulators"/>
    <property type="match status" value="1"/>
</dbReference>
<feature type="DNA-binding region" description="OmpR/PhoB-type" evidence="5">
    <location>
        <begin position="1"/>
        <end position="100"/>
    </location>
</feature>
<dbReference type="GO" id="GO:0006355">
    <property type="term" value="P:regulation of DNA-templated transcription"/>
    <property type="evidence" value="ECO:0007669"/>
    <property type="project" value="InterPro"/>
</dbReference>
<dbReference type="Pfam" id="PF13191">
    <property type="entry name" value="AAA_16"/>
    <property type="match status" value="1"/>
</dbReference>
<dbReference type="InterPro" id="IPR036388">
    <property type="entry name" value="WH-like_DNA-bd_sf"/>
</dbReference>
<keyword evidence="3 5" id="KW-0238">DNA-binding</keyword>
<evidence type="ECO:0000313" key="7">
    <source>
        <dbReference type="EMBL" id="NNH74633.1"/>
    </source>
</evidence>
<dbReference type="GO" id="GO:0003677">
    <property type="term" value="F:DNA binding"/>
    <property type="evidence" value="ECO:0007669"/>
    <property type="project" value="UniProtKB-UniRule"/>
</dbReference>
<dbReference type="Pfam" id="PF00486">
    <property type="entry name" value="Trans_reg_C"/>
    <property type="match status" value="1"/>
</dbReference>
<dbReference type="InterPro" id="IPR005158">
    <property type="entry name" value="BTAD"/>
</dbReference>
<dbReference type="EMBL" id="JABELX010000015">
    <property type="protein sequence ID" value="NNH74633.1"/>
    <property type="molecule type" value="Genomic_DNA"/>
</dbReference>
<dbReference type="PANTHER" id="PTHR35807:SF1">
    <property type="entry name" value="TRANSCRIPTIONAL REGULATOR REDD"/>
    <property type="match status" value="1"/>
</dbReference>
<accession>A0A849C7A0</accession>
<keyword evidence="4" id="KW-0804">Transcription</keyword>
<dbReference type="SUPFAM" id="SSF52540">
    <property type="entry name" value="P-loop containing nucleoside triphosphate hydrolases"/>
    <property type="match status" value="1"/>
</dbReference>
<evidence type="ECO:0000256" key="3">
    <source>
        <dbReference type="ARBA" id="ARBA00023125"/>
    </source>
</evidence>
<protein>
    <submittedName>
        <fullName evidence="7">AAA family ATPase</fullName>
    </submittedName>
</protein>
<dbReference type="SMART" id="SM01043">
    <property type="entry name" value="BTAD"/>
    <property type="match status" value="1"/>
</dbReference>
<dbReference type="InterPro" id="IPR051677">
    <property type="entry name" value="AfsR-DnrI-RedD_regulator"/>
</dbReference>
<keyword evidence="2" id="KW-0805">Transcription regulation</keyword>
<dbReference type="InterPro" id="IPR011990">
    <property type="entry name" value="TPR-like_helical_dom_sf"/>
</dbReference>
<dbReference type="InterPro" id="IPR041664">
    <property type="entry name" value="AAA_16"/>
</dbReference>
<evidence type="ECO:0000256" key="2">
    <source>
        <dbReference type="ARBA" id="ARBA00023015"/>
    </source>
</evidence>
<dbReference type="PROSITE" id="PS51755">
    <property type="entry name" value="OMPR_PHOB"/>
    <property type="match status" value="1"/>
</dbReference>
<organism evidence="7 8">
    <name type="scientific">Nocardia uniformis</name>
    <dbReference type="NCBI Taxonomy" id="53432"/>
    <lineage>
        <taxon>Bacteria</taxon>
        <taxon>Bacillati</taxon>
        <taxon>Actinomycetota</taxon>
        <taxon>Actinomycetes</taxon>
        <taxon>Mycobacteriales</taxon>
        <taxon>Nocardiaceae</taxon>
        <taxon>Nocardia</taxon>
    </lineage>
</organism>
<dbReference type="AlphaFoldDB" id="A0A849C7A0"/>
<dbReference type="Pfam" id="PF03704">
    <property type="entry name" value="BTAD"/>
    <property type="match status" value="1"/>
</dbReference>
<gene>
    <name evidence="7" type="ORF">HLB23_33100</name>
</gene>
<dbReference type="PANTHER" id="PTHR35807">
    <property type="entry name" value="TRANSCRIPTIONAL REGULATOR REDD-RELATED"/>
    <property type="match status" value="1"/>
</dbReference>
<keyword evidence="8" id="KW-1185">Reference proteome</keyword>
<dbReference type="InterPro" id="IPR001867">
    <property type="entry name" value="OmpR/PhoB-type_DNA-bd"/>
</dbReference>
<dbReference type="RefSeq" id="WP_084521837.1">
    <property type="nucleotide sequence ID" value="NZ_JABELX010000015.1"/>
</dbReference>
<name>A0A849C7A0_9NOCA</name>
<evidence type="ECO:0000256" key="5">
    <source>
        <dbReference type="PROSITE-ProRule" id="PRU01091"/>
    </source>
</evidence>
<comment type="similarity">
    <text evidence="1">Belongs to the AfsR/DnrI/RedD regulatory family.</text>
</comment>
<evidence type="ECO:0000313" key="8">
    <source>
        <dbReference type="Proteomes" id="UP000586827"/>
    </source>
</evidence>
<dbReference type="Gene3D" id="1.25.40.10">
    <property type="entry name" value="Tetratricopeptide repeat domain"/>
    <property type="match status" value="1"/>
</dbReference>
<dbReference type="CDD" id="cd15831">
    <property type="entry name" value="BTAD"/>
    <property type="match status" value="1"/>
</dbReference>
<sequence>MAGPHVRVLGPLHMSIDGHEVPLGTPMQRAVLGRLIVARGQAVGTDRLIEDLWAGQPPPKAATVLQVHIHNLRRLFEPDRPRRAPSRFIVSESNGYALDLPPEAVDAWHFEELLRAHQELRGDGDQRADPTERSHLLENALACWHGPALEAFSDTEWAAAEANRLTDLRLTAAELDAQAKLDLQRPGDVVIELRQLFDERPGREEIVRLLALAQYQLGQQLEALATIRRCREFLAEEFGVDPGPALRGLETAILNHSTDLTKPGGLPIVAPTTFDSRGGDETHDLGSDSSTGYSAELTELLGVAEAARGGRLRLVWVAGEAGIGKTAFAESAVARLKSAGWRVAAGGCPEVDGAPMAWVWSEIVTALDPGTTPETLTAADPFTLSRTVTALCGHAGAPVALLLEDLHRADTATLQVLRQVANWLRDEPVLIVATLRRSEADPGTHSTAAALAQHTAAWLELGGLDRAGTRAAALAAGLPTLDDEQLDALYRRTGGNPLYVREMARLLAADGSSTTVPESIRELIDSRIALLPWGVTEVLQSISIWGDGVELLLLSLVSGLPEDSLIDLVAAAETAGLVRTDRAGRITFDHSLIQDTVYFGIPSLRRVRMHWSALEILEKQALTNTGMPPDPEALARHAILGASAETARHAIEYVQTAARHCMDRGMRADAVRLVRSAIELHELAGHDRPHAEHSDRVALLDARCALVTALAYNGRQRDGLLARDEALDLAERIGDDQLVAQALTCWRAPVIWPIRDWREHNRPFHEALRRVLATTTGEMRIRLMIAAAFEIDVQDREAHLRWSREALELARTQGDPELLCAAINVATYLDFDYGAEHTALCTELATVSETAGFIEYQAVAHHLRFRSAFAAGDLLEADRQATLAIEYADEGQLQPLLDIACCASANIELLRGDIDRAEELFAEFHARIRRSGMTNAVLSGLIGGLTVGWARGDLSGMVDQIAEAYAALPDLMAHIYSVALVHAGKRELARQVYDQAKPPREGIYPVMMSVFRGASAIQFDDDDTIREMYEYLLPHAGTIVGLEAGISAYGPLDAVLASLAVALGDHDAAVAHAERARRLLERARTELRATPQWEPLAGTTQFATTATLPDRVSV</sequence>
<dbReference type="GO" id="GO:0000160">
    <property type="term" value="P:phosphorelay signal transduction system"/>
    <property type="evidence" value="ECO:0007669"/>
    <property type="project" value="InterPro"/>
</dbReference>
<evidence type="ECO:0000259" key="6">
    <source>
        <dbReference type="PROSITE" id="PS51755"/>
    </source>
</evidence>
<comment type="caution">
    <text evidence="7">The sequence shown here is derived from an EMBL/GenBank/DDBJ whole genome shotgun (WGS) entry which is preliminary data.</text>
</comment>
<dbReference type="InterPro" id="IPR016032">
    <property type="entry name" value="Sig_transdc_resp-reg_C-effctor"/>
</dbReference>
<dbReference type="SUPFAM" id="SSF48452">
    <property type="entry name" value="TPR-like"/>
    <property type="match status" value="1"/>
</dbReference>
<feature type="domain" description="OmpR/PhoB-type" evidence="6">
    <location>
        <begin position="1"/>
        <end position="100"/>
    </location>
</feature>
<reference evidence="7 8" key="1">
    <citation type="submission" date="2020-05" db="EMBL/GenBank/DDBJ databases">
        <title>MicrobeNet Type strains.</title>
        <authorList>
            <person name="Nicholson A.C."/>
        </authorList>
    </citation>
    <scope>NUCLEOTIDE SEQUENCE [LARGE SCALE GENOMIC DNA]</scope>
    <source>
        <strain evidence="7 8">JCM 3224</strain>
    </source>
</reference>
<dbReference type="Gene3D" id="1.10.10.10">
    <property type="entry name" value="Winged helix-like DNA-binding domain superfamily/Winged helix DNA-binding domain"/>
    <property type="match status" value="1"/>
</dbReference>
<evidence type="ECO:0000256" key="4">
    <source>
        <dbReference type="ARBA" id="ARBA00023163"/>
    </source>
</evidence>
<dbReference type="InterPro" id="IPR027417">
    <property type="entry name" value="P-loop_NTPase"/>
</dbReference>
<dbReference type="Proteomes" id="UP000586827">
    <property type="component" value="Unassembled WGS sequence"/>
</dbReference>
<evidence type="ECO:0000256" key="1">
    <source>
        <dbReference type="ARBA" id="ARBA00005820"/>
    </source>
</evidence>
<dbReference type="SMART" id="SM00862">
    <property type="entry name" value="Trans_reg_C"/>
    <property type="match status" value="1"/>
</dbReference>
<proteinExistence type="inferred from homology"/>